<gene>
    <name evidence="1" type="ORF">AVEN_56772_1</name>
</gene>
<proteinExistence type="predicted"/>
<keyword evidence="2" id="KW-1185">Reference proteome</keyword>
<name>A0A4Y2HAN2_ARAVE</name>
<comment type="caution">
    <text evidence="1">The sequence shown here is derived from an EMBL/GenBank/DDBJ whole genome shotgun (WGS) entry which is preliminary data.</text>
</comment>
<evidence type="ECO:0000313" key="1">
    <source>
        <dbReference type="EMBL" id="GBM62138.1"/>
    </source>
</evidence>
<organism evidence="1 2">
    <name type="scientific">Araneus ventricosus</name>
    <name type="common">Orbweaver spider</name>
    <name type="synonym">Epeira ventricosa</name>
    <dbReference type="NCBI Taxonomy" id="182803"/>
    <lineage>
        <taxon>Eukaryota</taxon>
        <taxon>Metazoa</taxon>
        <taxon>Ecdysozoa</taxon>
        <taxon>Arthropoda</taxon>
        <taxon>Chelicerata</taxon>
        <taxon>Arachnida</taxon>
        <taxon>Araneae</taxon>
        <taxon>Araneomorphae</taxon>
        <taxon>Entelegynae</taxon>
        <taxon>Araneoidea</taxon>
        <taxon>Araneidae</taxon>
        <taxon>Araneus</taxon>
    </lineage>
</organism>
<dbReference type="EMBL" id="BGPR01001803">
    <property type="protein sequence ID" value="GBM62138.1"/>
    <property type="molecule type" value="Genomic_DNA"/>
</dbReference>
<protein>
    <submittedName>
        <fullName evidence="1">Uncharacterized protein</fullName>
    </submittedName>
</protein>
<accession>A0A4Y2HAN2</accession>
<dbReference type="AlphaFoldDB" id="A0A4Y2HAN2"/>
<dbReference type="Proteomes" id="UP000499080">
    <property type="component" value="Unassembled WGS sequence"/>
</dbReference>
<sequence length="126" mass="13853">MVVQLRWSSFRSPVGQRTPQVCMDDKLPYKHESSPIPWGNISGGVNVLATVSMTGSTFNARVGVRACDGYFVTDQSTRSFRTRMLNKVGYGTSSLLFSVYNQVLGLRNSGLKLSLWNLLSGSPTSQ</sequence>
<evidence type="ECO:0000313" key="2">
    <source>
        <dbReference type="Proteomes" id="UP000499080"/>
    </source>
</evidence>
<reference evidence="1 2" key="1">
    <citation type="journal article" date="2019" name="Sci. Rep.">
        <title>Orb-weaving spider Araneus ventricosus genome elucidates the spidroin gene catalogue.</title>
        <authorList>
            <person name="Kono N."/>
            <person name="Nakamura H."/>
            <person name="Ohtoshi R."/>
            <person name="Moran D.A.P."/>
            <person name="Shinohara A."/>
            <person name="Yoshida Y."/>
            <person name="Fujiwara M."/>
            <person name="Mori M."/>
            <person name="Tomita M."/>
            <person name="Arakawa K."/>
        </authorList>
    </citation>
    <scope>NUCLEOTIDE SEQUENCE [LARGE SCALE GENOMIC DNA]</scope>
</reference>